<evidence type="ECO:0000256" key="5">
    <source>
        <dbReference type="ARBA" id="ARBA00023136"/>
    </source>
</evidence>
<dbReference type="GO" id="GO:0005886">
    <property type="term" value="C:plasma membrane"/>
    <property type="evidence" value="ECO:0007669"/>
    <property type="project" value="UniProtKB-SubCell"/>
</dbReference>
<dbReference type="PANTHER" id="PTHR30572">
    <property type="entry name" value="MEMBRANE COMPONENT OF TRANSPORTER-RELATED"/>
    <property type="match status" value="1"/>
</dbReference>
<feature type="transmembrane region" description="Helical" evidence="7">
    <location>
        <begin position="766"/>
        <end position="786"/>
    </location>
</feature>
<geneLocation type="plasmid" evidence="10 11">
    <name>1</name>
</geneLocation>
<dbReference type="InterPro" id="IPR003838">
    <property type="entry name" value="ABC3_permease_C"/>
</dbReference>
<feature type="transmembrane region" description="Helical" evidence="7">
    <location>
        <begin position="733"/>
        <end position="754"/>
    </location>
</feature>
<proteinExistence type="inferred from homology"/>
<evidence type="ECO:0000256" key="1">
    <source>
        <dbReference type="ARBA" id="ARBA00004651"/>
    </source>
</evidence>
<dbReference type="HOGENOM" id="CLU_009433_1_0_0"/>
<keyword evidence="10" id="KW-0614">Plasmid</keyword>
<evidence type="ECO:0000259" key="9">
    <source>
        <dbReference type="Pfam" id="PF12704"/>
    </source>
</evidence>
<evidence type="ECO:0000256" key="6">
    <source>
        <dbReference type="ARBA" id="ARBA00038076"/>
    </source>
</evidence>
<evidence type="ECO:0000313" key="11">
    <source>
        <dbReference type="Proteomes" id="UP000019151"/>
    </source>
</evidence>
<dbReference type="PANTHER" id="PTHR30572:SF4">
    <property type="entry name" value="ABC TRANSPORTER PERMEASE YTRF"/>
    <property type="match status" value="1"/>
</dbReference>
<feature type="domain" description="MacB-like periplasmic core" evidence="9">
    <location>
        <begin position="27"/>
        <end position="234"/>
    </location>
</feature>
<comment type="similarity">
    <text evidence="6">Belongs to the ABC-4 integral membrane protein family.</text>
</comment>
<name>W0RU29_9BACT</name>
<feature type="transmembrane region" description="Helical" evidence="7">
    <location>
        <begin position="676"/>
        <end position="704"/>
    </location>
</feature>
<protein>
    <submittedName>
        <fullName evidence="10">Permease</fullName>
    </submittedName>
</protein>
<keyword evidence="4 7" id="KW-1133">Transmembrane helix</keyword>
<dbReference type="Pfam" id="PF02687">
    <property type="entry name" value="FtsX"/>
    <property type="match status" value="2"/>
</dbReference>
<dbReference type="KEGG" id="gba:J421_5563"/>
<gene>
    <name evidence="10" type="ORF">J421_5563</name>
</gene>
<dbReference type="GO" id="GO:0022857">
    <property type="term" value="F:transmembrane transporter activity"/>
    <property type="evidence" value="ECO:0007669"/>
    <property type="project" value="TreeGrafter"/>
</dbReference>
<keyword evidence="2" id="KW-1003">Cell membrane</keyword>
<evidence type="ECO:0000313" key="10">
    <source>
        <dbReference type="EMBL" id="AHG93098.1"/>
    </source>
</evidence>
<feature type="transmembrane region" description="Helical" evidence="7">
    <location>
        <begin position="416"/>
        <end position="440"/>
    </location>
</feature>
<sequence length="803" mass="83760">MLALAASFLRDARFAVRTLRARPAFALVALLTLALGIGANTAVYSVVHGVLLSPLPYRDPGRLVGVWPAHFGSNGELEFLQRHARAFDGGVAAFSPGWGISWSRPGGALQLNGARTSTNFFRVLGARPVLGRGFVDGESAAGRDHVVLLSHELWTTAFGADARAVGATMVLDGEPYTVVGVMPPATRIFQADAELWLPLQIDPASPFYTGGTAHFVGRLRAGVTRAAALAELRSLVPPMRSALGYEAAYGRDVDVVPLRDQVVGALRAPLLVLLGAVGFIVLIAASNVGNLLLARAAERRGEIATRVAIGATRARVVRQLLGESAVLAAGGGALGVALGAAGLRALVRLLPADTPRLESVALDVPVLVVCAGVTLAVGLLCGVAPAVVATHPDLRRVARGARGEAGSVAARRARGALVVAEVGLALVLVIGAALMLQTLWRLTHVDAGFRTANVLTLRVQPTGDAYGTREQRAAYYARVLDRLRAEPGVVTVGALHHLPLTGFDWHNDVEIEGQPAAPGATPFRPGFRTALGDYFGTMRVPLLAGRVFDARDDMRAEPVAIVSDAFASARFGSAAAAVGKRLRAQRATRDAWARIVGVVGSVRHVSLAEAPEPEFYLAASQFPQGATAIVIRTADDPRRAARRLHAVVASLDRGVPISDVRPADDLVVTSLAQQRVVMTLLLAFAVVGLALGAIGIYGVVSYAVARRTREIGVRVALGAGRAAVMRGVLGEGLAYASGGIALGLVAAAALTRAMRTLVYGVSPTDPLTFGALALLLAVVACAASWIPARRAARMDPVAALRAE</sequence>
<accession>W0RU29</accession>
<dbReference type="Proteomes" id="UP000019151">
    <property type="component" value="Plasmid 1"/>
</dbReference>
<evidence type="ECO:0000256" key="7">
    <source>
        <dbReference type="SAM" id="Phobius"/>
    </source>
</evidence>
<feature type="transmembrane region" description="Helical" evidence="7">
    <location>
        <begin position="366"/>
        <end position="389"/>
    </location>
</feature>
<feature type="domain" description="ABC3 transporter permease C-terminal" evidence="8">
    <location>
        <begin position="276"/>
        <end position="390"/>
    </location>
</feature>
<organism evidence="10 11">
    <name type="scientific">Gemmatirosa kalamazoonensis</name>
    <dbReference type="NCBI Taxonomy" id="861299"/>
    <lineage>
        <taxon>Bacteria</taxon>
        <taxon>Pseudomonadati</taxon>
        <taxon>Gemmatimonadota</taxon>
        <taxon>Gemmatimonadia</taxon>
        <taxon>Gemmatimonadales</taxon>
        <taxon>Gemmatimonadaceae</taxon>
        <taxon>Gemmatirosa</taxon>
    </lineage>
</organism>
<evidence type="ECO:0000256" key="2">
    <source>
        <dbReference type="ARBA" id="ARBA00022475"/>
    </source>
</evidence>
<feature type="domain" description="ABC3 transporter permease C-terminal" evidence="8">
    <location>
        <begin position="683"/>
        <end position="796"/>
    </location>
</feature>
<evidence type="ECO:0000259" key="8">
    <source>
        <dbReference type="Pfam" id="PF02687"/>
    </source>
</evidence>
<dbReference type="RefSeq" id="WP_025414407.1">
    <property type="nucleotide sequence ID" value="NZ_CP007129.1"/>
</dbReference>
<dbReference type="Pfam" id="PF12704">
    <property type="entry name" value="MacB_PCD"/>
    <property type="match status" value="2"/>
</dbReference>
<keyword evidence="11" id="KW-1185">Reference proteome</keyword>
<comment type="subcellular location">
    <subcellularLocation>
        <location evidence="1">Cell membrane</location>
        <topology evidence="1">Multi-pass membrane protein</topology>
    </subcellularLocation>
</comment>
<dbReference type="EMBL" id="CP007129">
    <property type="protein sequence ID" value="AHG93098.1"/>
    <property type="molecule type" value="Genomic_DNA"/>
</dbReference>
<evidence type="ECO:0000256" key="4">
    <source>
        <dbReference type="ARBA" id="ARBA00022989"/>
    </source>
</evidence>
<feature type="domain" description="MacB-like periplasmic core" evidence="9">
    <location>
        <begin position="427"/>
        <end position="643"/>
    </location>
</feature>
<dbReference type="NCBIfam" id="TIGR03434">
    <property type="entry name" value="ADOP"/>
    <property type="match status" value="1"/>
</dbReference>
<reference evidence="10 11" key="1">
    <citation type="journal article" date="2014" name="Genome Announc.">
        <title>Genome Sequence and Methylome of Soil Bacterium Gemmatirosa kalamazoonensis KBS708T, a Member of the Rarely Cultivated Gemmatimonadetes Phylum.</title>
        <authorList>
            <person name="Debruyn J.M."/>
            <person name="Radosevich M."/>
            <person name="Wommack K.E."/>
            <person name="Polson S.W."/>
            <person name="Hauser L.J."/>
            <person name="Fawaz M.N."/>
            <person name="Korlach J."/>
            <person name="Tsai Y.C."/>
        </authorList>
    </citation>
    <scope>NUCLEOTIDE SEQUENCE [LARGE SCALE GENOMIC DNA]</scope>
    <source>
        <strain evidence="10 11">KBS708</strain>
        <plasmid evidence="11">Plasmid 1</plasmid>
    </source>
</reference>
<dbReference type="PATRIC" id="fig|861299.3.peg.5598"/>
<keyword evidence="3 7" id="KW-0812">Transmembrane</keyword>
<dbReference type="InterPro" id="IPR025857">
    <property type="entry name" value="MacB_PCD"/>
</dbReference>
<feature type="transmembrane region" description="Helical" evidence="7">
    <location>
        <begin position="270"/>
        <end position="293"/>
    </location>
</feature>
<dbReference type="OrthoDB" id="9790727at2"/>
<feature type="transmembrane region" description="Helical" evidence="7">
    <location>
        <begin position="325"/>
        <end position="346"/>
    </location>
</feature>
<keyword evidence="5 7" id="KW-0472">Membrane</keyword>
<dbReference type="InParanoid" id="W0RU29"/>
<dbReference type="InterPro" id="IPR017800">
    <property type="entry name" value="ADOP"/>
</dbReference>
<evidence type="ECO:0000256" key="3">
    <source>
        <dbReference type="ARBA" id="ARBA00022692"/>
    </source>
</evidence>
<dbReference type="AlphaFoldDB" id="W0RU29"/>
<dbReference type="InterPro" id="IPR050250">
    <property type="entry name" value="Macrolide_Exporter_MacB"/>
</dbReference>